<dbReference type="Proteomes" id="UP000620591">
    <property type="component" value="Unassembled WGS sequence"/>
</dbReference>
<feature type="region of interest" description="Disordered" evidence="1">
    <location>
        <begin position="209"/>
        <end position="228"/>
    </location>
</feature>
<organism evidence="3 4">
    <name type="scientific">Aeromicrobium senzhongii</name>
    <dbReference type="NCBI Taxonomy" id="2663859"/>
    <lineage>
        <taxon>Bacteria</taxon>
        <taxon>Bacillati</taxon>
        <taxon>Actinomycetota</taxon>
        <taxon>Actinomycetes</taxon>
        <taxon>Propionibacteriales</taxon>
        <taxon>Nocardioidaceae</taxon>
        <taxon>Aeromicrobium</taxon>
    </lineage>
</organism>
<evidence type="ECO:0000256" key="2">
    <source>
        <dbReference type="SAM" id="SignalP"/>
    </source>
</evidence>
<feature type="compositionally biased region" description="Low complexity" evidence="1">
    <location>
        <begin position="150"/>
        <end position="162"/>
    </location>
</feature>
<dbReference type="InterPro" id="IPR011042">
    <property type="entry name" value="6-blade_b-propeller_TolB-like"/>
</dbReference>
<feature type="region of interest" description="Disordered" evidence="1">
    <location>
        <begin position="120"/>
        <end position="169"/>
    </location>
</feature>
<dbReference type="SUPFAM" id="SSF82171">
    <property type="entry name" value="DPP6 N-terminal domain-like"/>
    <property type="match status" value="1"/>
</dbReference>
<feature type="compositionally biased region" description="Pro residues" evidence="1">
    <location>
        <begin position="138"/>
        <end position="149"/>
    </location>
</feature>
<name>A0A8I0K1S4_9ACTN</name>
<gene>
    <name evidence="3" type="ORF">IBG24_02835</name>
</gene>
<protein>
    <submittedName>
        <fullName evidence="3">PD40 domain-containing protein</fullName>
    </submittedName>
</protein>
<dbReference type="RefSeq" id="WP_187768538.1">
    <property type="nucleotide sequence ID" value="NZ_JACTVM010000001.1"/>
</dbReference>
<evidence type="ECO:0000313" key="4">
    <source>
        <dbReference type="Proteomes" id="UP000620591"/>
    </source>
</evidence>
<sequence length="563" mass="59060">MTRPPRAISVPRTSIAILAALAVALTCLIAVSAPAEAAPQRKVSLKTSATTVYVGSKVSLSGKVTRTKKRIKVRVQKQTGKKWRTVRTVRTKRTGTYKLSITLTAAGRTKFRVLAPKTGRLRAKASRTRTITARPRPKATPAPKPPAPQPRTTLISRSPSGAGADGGSGFPAVSADGTWTAYVSDSSNLVTGATQAAGDVYATNNTTGATVRVSRPPSGGYGSGRSEAPSISADGRWIAYRSRAMEMAAGGRGPDHFQVFLWDRENPDATQLISSKQLGWSSSHESGVPSISDDGNRVVWSTSATNLVDDDTQSRSNAFLWTRGEGVTLLTRAAGGGSADGDSVNPVISGNGRFVAFTSAATNLMATESSSTPSAYVIDLSAATTSPILVSRAATGGQPDGESAAESLSDDGRFITFSSSADDISAGHTGGHHDVFVWDRLAPSTAAVLVSRRMGGGAADERSRHGDISGDGRYVSYVSWASDIAPGDENGASDIFLWDRTSPAATSSLISAGAAGKAGNQQSGWYARTSRNGRHIVYTSYATDLVSGDGNRREDVFLWDRLR</sequence>
<keyword evidence="2" id="KW-0732">Signal</keyword>
<comment type="caution">
    <text evidence="3">The sequence shown here is derived from an EMBL/GenBank/DDBJ whole genome shotgun (WGS) entry which is preliminary data.</text>
</comment>
<evidence type="ECO:0000256" key="1">
    <source>
        <dbReference type="SAM" id="MobiDB-lite"/>
    </source>
</evidence>
<dbReference type="Pfam" id="PF07676">
    <property type="entry name" value="PD40"/>
    <property type="match status" value="1"/>
</dbReference>
<feature type="signal peptide" evidence="2">
    <location>
        <begin position="1"/>
        <end position="37"/>
    </location>
</feature>
<proteinExistence type="predicted"/>
<dbReference type="Gene3D" id="2.120.10.30">
    <property type="entry name" value="TolB, C-terminal domain"/>
    <property type="match status" value="1"/>
</dbReference>
<feature type="chain" id="PRO_5034593351" evidence="2">
    <location>
        <begin position="38"/>
        <end position="563"/>
    </location>
</feature>
<dbReference type="EMBL" id="JACTVM010000001">
    <property type="protein sequence ID" value="MBC9225249.1"/>
    <property type="molecule type" value="Genomic_DNA"/>
</dbReference>
<accession>A0A8I0K1S4</accession>
<evidence type="ECO:0000313" key="3">
    <source>
        <dbReference type="EMBL" id="MBC9225249.1"/>
    </source>
</evidence>
<dbReference type="AlphaFoldDB" id="A0A8I0K1S4"/>
<reference evidence="3" key="1">
    <citation type="submission" date="2020-09" db="EMBL/GenBank/DDBJ databases">
        <title>Novel species in genus Aeromicrobium.</title>
        <authorList>
            <person name="Zhang G."/>
        </authorList>
    </citation>
    <scope>NUCLEOTIDE SEQUENCE</scope>
    <source>
        <strain evidence="3">Zg-636</strain>
    </source>
</reference>
<dbReference type="InterPro" id="IPR011659">
    <property type="entry name" value="WD40"/>
</dbReference>